<proteinExistence type="predicted"/>
<evidence type="ECO:0000313" key="2">
    <source>
        <dbReference type="Proteomes" id="UP001221757"/>
    </source>
</evidence>
<accession>A0AAD7DPJ8</accession>
<reference evidence="1" key="1">
    <citation type="submission" date="2023-03" db="EMBL/GenBank/DDBJ databases">
        <title>Massive genome expansion in bonnet fungi (Mycena s.s.) driven by repeated elements and novel gene families across ecological guilds.</title>
        <authorList>
            <consortium name="Lawrence Berkeley National Laboratory"/>
            <person name="Harder C.B."/>
            <person name="Miyauchi S."/>
            <person name="Viragh M."/>
            <person name="Kuo A."/>
            <person name="Thoen E."/>
            <person name="Andreopoulos B."/>
            <person name="Lu D."/>
            <person name="Skrede I."/>
            <person name="Drula E."/>
            <person name="Henrissat B."/>
            <person name="Morin E."/>
            <person name="Kohler A."/>
            <person name="Barry K."/>
            <person name="LaButti K."/>
            <person name="Morin E."/>
            <person name="Salamov A."/>
            <person name="Lipzen A."/>
            <person name="Mereny Z."/>
            <person name="Hegedus B."/>
            <person name="Baldrian P."/>
            <person name="Stursova M."/>
            <person name="Weitz H."/>
            <person name="Taylor A."/>
            <person name="Grigoriev I.V."/>
            <person name="Nagy L.G."/>
            <person name="Martin F."/>
            <person name="Kauserud H."/>
        </authorList>
    </citation>
    <scope>NUCLEOTIDE SEQUENCE</scope>
    <source>
        <strain evidence="1">CBHHK067</strain>
    </source>
</reference>
<evidence type="ECO:0000313" key="1">
    <source>
        <dbReference type="EMBL" id="KAJ7696261.1"/>
    </source>
</evidence>
<comment type="caution">
    <text evidence="1">The sequence shown here is derived from an EMBL/GenBank/DDBJ whole genome shotgun (WGS) entry which is preliminary data.</text>
</comment>
<dbReference type="Proteomes" id="UP001221757">
    <property type="component" value="Unassembled WGS sequence"/>
</dbReference>
<protein>
    <submittedName>
        <fullName evidence="1">Uncharacterized protein</fullName>
    </submittedName>
</protein>
<dbReference type="EMBL" id="JARKIE010000035">
    <property type="protein sequence ID" value="KAJ7696261.1"/>
    <property type="molecule type" value="Genomic_DNA"/>
</dbReference>
<keyword evidence="2" id="KW-1185">Reference proteome</keyword>
<gene>
    <name evidence="1" type="ORF">B0H17DRAFT_1198180</name>
</gene>
<dbReference type="AlphaFoldDB" id="A0AAD7DPJ8"/>
<sequence length="72" mass="8064">MYTKYLTTMSSLLYRMVYAAAIELATVAIRRCHAIASMQTLWASLLAVYDSFMAIQKQFVTDLQAATASFNS</sequence>
<organism evidence="1 2">
    <name type="scientific">Mycena rosella</name>
    <name type="common">Pink bonnet</name>
    <name type="synonym">Agaricus rosellus</name>
    <dbReference type="NCBI Taxonomy" id="1033263"/>
    <lineage>
        <taxon>Eukaryota</taxon>
        <taxon>Fungi</taxon>
        <taxon>Dikarya</taxon>
        <taxon>Basidiomycota</taxon>
        <taxon>Agaricomycotina</taxon>
        <taxon>Agaricomycetes</taxon>
        <taxon>Agaricomycetidae</taxon>
        <taxon>Agaricales</taxon>
        <taxon>Marasmiineae</taxon>
        <taxon>Mycenaceae</taxon>
        <taxon>Mycena</taxon>
    </lineage>
</organism>
<name>A0AAD7DPJ8_MYCRO</name>